<organism evidence="4 5">
    <name type="scientific">Streptococcus phocae</name>
    <dbReference type="NCBI Taxonomy" id="119224"/>
    <lineage>
        <taxon>Bacteria</taxon>
        <taxon>Bacillati</taxon>
        <taxon>Bacillota</taxon>
        <taxon>Bacilli</taxon>
        <taxon>Lactobacillales</taxon>
        <taxon>Streptococcaceae</taxon>
        <taxon>Streptococcus</taxon>
    </lineage>
</organism>
<dbReference type="SUPFAM" id="SSF75445">
    <property type="entry name" value="D-ribose-5-phosphate isomerase (RpiA), lid domain"/>
    <property type="match status" value="1"/>
</dbReference>
<dbReference type="UniPathway" id="UPA00115">
    <property type="reaction ID" value="UER00412"/>
</dbReference>
<dbReference type="PANTHER" id="PTHR43748">
    <property type="entry name" value="RIBOSE-5-PHOSPHATE ISOMERASE 3, CHLOROPLASTIC-RELATED"/>
    <property type="match status" value="1"/>
</dbReference>
<comment type="subunit">
    <text evidence="3">Homodimer.</text>
</comment>
<dbReference type="RefSeq" id="WP_054278021.1">
    <property type="nucleotide sequence ID" value="NZ_LHQM01000003.1"/>
</dbReference>
<evidence type="ECO:0000256" key="1">
    <source>
        <dbReference type="ARBA" id="ARBA00001713"/>
    </source>
</evidence>
<dbReference type="NCBIfam" id="TIGR00021">
    <property type="entry name" value="rpiA"/>
    <property type="match status" value="1"/>
</dbReference>
<dbReference type="GO" id="GO:0009052">
    <property type="term" value="P:pentose-phosphate shunt, non-oxidative branch"/>
    <property type="evidence" value="ECO:0007669"/>
    <property type="project" value="UniProtKB-UniRule"/>
</dbReference>
<dbReference type="Gene3D" id="3.30.70.260">
    <property type="match status" value="1"/>
</dbReference>
<dbReference type="Pfam" id="PF06026">
    <property type="entry name" value="Rib_5-P_isom_A"/>
    <property type="match status" value="1"/>
</dbReference>
<dbReference type="EC" id="5.3.1.6" evidence="3"/>
<dbReference type="InterPro" id="IPR020672">
    <property type="entry name" value="Ribose5P_isomerase_typA_subgr"/>
</dbReference>
<evidence type="ECO:0000313" key="4">
    <source>
        <dbReference type="EMBL" id="KPJ23102.1"/>
    </source>
</evidence>
<evidence type="ECO:0000256" key="3">
    <source>
        <dbReference type="HAMAP-Rule" id="MF_00170"/>
    </source>
</evidence>
<dbReference type="Gene3D" id="3.40.50.1360">
    <property type="match status" value="1"/>
</dbReference>
<evidence type="ECO:0000256" key="2">
    <source>
        <dbReference type="ARBA" id="ARBA00023235"/>
    </source>
</evidence>
<feature type="active site" description="Proton acceptor" evidence="3">
    <location>
        <position position="104"/>
    </location>
</feature>
<dbReference type="Proteomes" id="UP000049578">
    <property type="component" value="Unassembled WGS sequence"/>
</dbReference>
<feature type="binding site" evidence="3">
    <location>
        <begin position="82"/>
        <end position="85"/>
    </location>
    <ligand>
        <name>substrate</name>
    </ligand>
</feature>
<dbReference type="GO" id="GO:0004751">
    <property type="term" value="F:ribose-5-phosphate isomerase activity"/>
    <property type="evidence" value="ECO:0007669"/>
    <property type="project" value="UniProtKB-UniRule"/>
</dbReference>
<dbReference type="FunFam" id="3.40.50.1360:FF:000001">
    <property type="entry name" value="Ribose-5-phosphate isomerase A"/>
    <property type="match status" value="1"/>
</dbReference>
<evidence type="ECO:0000313" key="5">
    <source>
        <dbReference type="Proteomes" id="UP000049578"/>
    </source>
</evidence>
<dbReference type="HAMAP" id="MF_00170">
    <property type="entry name" value="Rib_5P_isom_A"/>
    <property type="match status" value="1"/>
</dbReference>
<dbReference type="InterPro" id="IPR037171">
    <property type="entry name" value="NagB/RpiA_transferase-like"/>
</dbReference>
<comment type="catalytic activity">
    <reaction evidence="1 3">
        <text>aldehydo-D-ribose 5-phosphate = D-ribulose 5-phosphate</text>
        <dbReference type="Rhea" id="RHEA:14657"/>
        <dbReference type="ChEBI" id="CHEBI:58121"/>
        <dbReference type="ChEBI" id="CHEBI:58273"/>
        <dbReference type="EC" id="5.3.1.6"/>
    </reaction>
</comment>
<accession>A0A0P6STG1</accession>
<keyword evidence="5" id="KW-1185">Reference proteome</keyword>
<dbReference type="InterPro" id="IPR004788">
    <property type="entry name" value="Ribose5P_isomerase_type_A"/>
</dbReference>
<dbReference type="PANTHER" id="PTHR43748:SF3">
    <property type="entry name" value="RIBOSE-5-PHOSPHATE ISOMERASE 3, CHLOROPLASTIC-RELATED"/>
    <property type="match status" value="1"/>
</dbReference>
<dbReference type="NCBIfam" id="NF001924">
    <property type="entry name" value="PRK00702.1"/>
    <property type="match status" value="1"/>
</dbReference>
<dbReference type="CDD" id="cd01398">
    <property type="entry name" value="RPI_A"/>
    <property type="match status" value="1"/>
</dbReference>
<dbReference type="EMBL" id="LHQM01000003">
    <property type="protein sequence ID" value="KPJ23102.1"/>
    <property type="molecule type" value="Genomic_DNA"/>
</dbReference>
<gene>
    <name evidence="3" type="primary">rpiA</name>
    <name evidence="4" type="ORF">AKK44_00310</name>
</gene>
<proteinExistence type="inferred from homology"/>
<reference evidence="4 5" key="1">
    <citation type="submission" date="2015-08" db="EMBL/GenBank/DDBJ databases">
        <title>Genome sequence of Streptococcus phocae subsp. phocae ATCC 51973T isolated from liver specimen obtained from seal.</title>
        <authorList>
            <person name="Avendano-Herrera R."/>
        </authorList>
    </citation>
    <scope>NUCLEOTIDE SEQUENCE [LARGE SCALE GENOMIC DNA]</scope>
    <source>
        <strain evidence="4 5">ATCC 51973</strain>
    </source>
</reference>
<dbReference type="SUPFAM" id="SSF100950">
    <property type="entry name" value="NagB/RpiA/CoA transferase-like"/>
    <property type="match status" value="1"/>
</dbReference>
<comment type="function">
    <text evidence="3">Catalyzes the reversible conversion of ribose-5-phosphate to ribulose 5-phosphate.</text>
</comment>
<keyword evidence="2 3" id="KW-0413">Isomerase</keyword>
<sequence length="229" mass="24661">MEALKKLAGVTAAQYVTNGMTIGLGTGSTAYYFVEEIGRRIAEEGLQVVGVTTSSVTSKQAQSLGIPLKSVDDIDSIDLTVDGADEVDQAFNGIKGGGAALLMEKIVATPTKEYIWVVDESKLVEHLGAFKLPVEVVQYGAERLLRVFDKAGYKPSFRMANGQKLVTDMKNFIIDLDLGCIEKPVEFAQMLDETVGVVEHGLFNGMVDKVIVAGKDGVKVLESAKSKHF</sequence>
<dbReference type="PATRIC" id="fig|119224.3.peg.789"/>
<comment type="similarity">
    <text evidence="3">Belongs to the ribose 5-phosphate isomerase family.</text>
</comment>
<name>A0A0P6STG1_9STRE</name>
<feature type="binding site" evidence="3">
    <location>
        <begin position="95"/>
        <end position="98"/>
    </location>
    <ligand>
        <name>substrate</name>
    </ligand>
</feature>
<protein>
    <recommendedName>
        <fullName evidence="3">Ribose-5-phosphate isomerase A</fullName>
        <ecNumber evidence="3">5.3.1.6</ecNumber>
    </recommendedName>
    <alternativeName>
        <fullName evidence="3">Phosphoriboisomerase A</fullName>
        <shortName evidence="3">PRI</shortName>
    </alternativeName>
</protein>
<feature type="binding site" evidence="3">
    <location>
        <position position="122"/>
    </location>
    <ligand>
        <name>substrate</name>
    </ligand>
</feature>
<dbReference type="AlphaFoldDB" id="A0A0P6STG1"/>
<dbReference type="InterPro" id="IPR050262">
    <property type="entry name" value="Ribose-5P_isomerase"/>
</dbReference>
<comment type="caution">
    <text evidence="4">The sequence shown here is derived from an EMBL/GenBank/DDBJ whole genome shotgun (WGS) entry which is preliminary data.</text>
</comment>
<comment type="pathway">
    <text evidence="3">Carbohydrate degradation; pentose phosphate pathway; D-ribose 5-phosphate from D-ribulose 5-phosphate (non-oxidative stage): step 1/1.</text>
</comment>
<feature type="binding site" evidence="3">
    <location>
        <begin position="26"/>
        <end position="29"/>
    </location>
    <ligand>
        <name>substrate</name>
    </ligand>
</feature>
<dbReference type="STRING" id="119224.AKK44_00310"/>